<dbReference type="AlphaFoldDB" id="A0A8H2ZZ51"/>
<gene>
    <name evidence="4" type="ORF">RDB_LOCUS11238</name>
</gene>
<dbReference type="SUPFAM" id="SSF57180">
    <property type="entry name" value="Cellulose-binding domain"/>
    <property type="match status" value="1"/>
</dbReference>
<dbReference type="GO" id="GO:0030248">
    <property type="term" value="F:cellulose binding"/>
    <property type="evidence" value="ECO:0007669"/>
    <property type="project" value="InterPro"/>
</dbReference>
<feature type="domain" description="CBM1" evidence="3">
    <location>
        <begin position="19"/>
        <end position="55"/>
    </location>
</feature>
<evidence type="ECO:0000313" key="5">
    <source>
        <dbReference type="Proteomes" id="UP000663840"/>
    </source>
</evidence>
<proteinExistence type="predicted"/>
<feature type="signal peptide" evidence="2">
    <location>
        <begin position="1"/>
        <end position="19"/>
    </location>
</feature>
<dbReference type="PROSITE" id="PS51164">
    <property type="entry name" value="CBM1_2"/>
    <property type="match status" value="1"/>
</dbReference>
<dbReference type="GO" id="GO:0005576">
    <property type="term" value="C:extracellular region"/>
    <property type="evidence" value="ECO:0007669"/>
    <property type="project" value="InterPro"/>
</dbReference>
<evidence type="ECO:0000256" key="1">
    <source>
        <dbReference type="ARBA" id="ARBA00022729"/>
    </source>
</evidence>
<protein>
    <recommendedName>
        <fullName evidence="3">CBM1 domain-containing protein</fullName>
    </recommendedName>
</protein>
<dbReference type="GO" id="GO:0005975">
    <property type="term" value="P:carbohydrate metabolic process"/>
    <property type="evidence" value="ECO:0007669"/>
    <property type="project" value="InterPro"/>
</dbReference>
<evidence type="ECO:0000256" key="2">
    <source>
        <dbReference type="SAM" id="SignalP"/>
    </source>
</evidence>
<evidence type="ECO:0000313" key="4">
    <source>
        <dbReference type="EMBL" id="CAE6356967.1"/>
    </source>
</evidence>
<dbReference type="EMBL" id="CAJMWR010000214">
    <property type="protein sequence ID" value="CAE6356967.1"/>
    <property type="molecule type" value="Genomic_DNA"/>
</dbReference>
<sequence length="229" mass="24347">MRLLRLLALAFVFLPFTLAQAETWRQCGGIGWVGTTTCLPGVTCLKVNEYYSHCIPEGHVTTNTAGSTVYLPSITQAPLPGCTPTGTITAGALQPRATSISLVAIDGWAAGSYLQKAQGSNAATLGPASTKGLFLADRGIRWIDPNPTSCTPFLYFNIDPIGTDNWPLLFEPTGTTLGWNFYDPDDTPSSSGSKGINKFVACSNGTSYFQWGPNLPSGSCTVTRLKIGQ</sequence>
<organism evidence="4 5">
    <name type="scientific">Rhizoctonia solani</name>
    <dbReference type="NCBI Taxonomy" id="456999"/>
    <lineage>
        <taxon>Eukaryota</taxon>
        <taxon>Fungi</taxon>
        <taxon>Dikarya</taxon>
        <taxon>Basidiomycota</taxon>
        <taxon>Agaricomycotina</taxon>
        <taxon>Agaricomycetes</taxon>
        <taxon>Cantharellales</taxon>
        <taxon>Ceratobasidiaceae</taxon>
        <taxon>Rhizoctonia</taxon>
    </lineage>
</organism>
<accession>A0A8H2ZZ51</accession>
<name>A0A8H2ZZ51_9AGAM</name>
<dbReference type="Proteomes" id="UP000663840">
    <property type="component" value="Unassembled WGS sequence"/>
</dbReference>
<keyword evidence="1 2" id="KW-0732">Signal</keyword>
<dbReference type="InterPro" id="IPR035971">
    <property type="entry name" value="CBD_sf"/>
</dbReference>
<comment type="caution">
    <text evidence="4">The sequence shown here is derived from an EMBL/GenBank/DDBJ whole genome shotgun (WGS) entry which is preliminary data.</text>
</comment>
<dbReference type="SMART" id="SM00236">
    <property type="entry name" value="fCBD"/>
    <property type="match status" value="1"/>
</dbReference>
<evidence type="ECO:0000259" key="3">
    <source>
        <dbReference type="PROSITE" id="PS51164"/>
    </source>
</evidence>
<feature type="chain" id="PRO_5034616972" description="CBM1 domain-containing protein" evidence="2">
    <location>
        <begin position="20"/>
        <end position="229"/>
    </location>
</feature>
<dbReference type="Pfam" id="PF00734">
    <property type="entry name" value="CBM_1"/>
    <property type="match status" value="1"/>
</dbReference>
<dbReference type="InterPro" id="IPR000254">
    <property type="entry name" value="CBD"/>
</dbReference>
<reference evidence="4" key="1">
    <citation type="submission" date="2021-01" db="EMBL/GenBank/DDBJ databases">
        <authorList>
            <person name="Kaushik A."/>
        </authorList>
    </citation>
    <scope>NUCLEOTIDE SEQUENCE</scope>
    <source>
        <strain evidence="4">AG1-1A</strain>
    </source>
</reference>